<dbReference type="EMBL" id="MN740451">
    <property type="protein sequence ID" value="QHU27070.1"/>
    <property type="molecule type" value="Genomic_DNA"/>
</dbReference>
<evidence type="ECO:0000313" key="1">
    <source>
        <dbReference type="EMBL" id="QHU27070.1"/>
    </source>
</evidence>
<name>A0A6C0L9U4_9ZZZZ</name>
<sequence>MNSSISKKYVNKNKDLLLKKYKRFISIYRASCNEISQMRVISYAYYLRHMKKLIVLLHFIHQIYRITFKKDMPQINMFDAHTMRRYGDAEKKYDDFVYFSTDITPINIITRVEDSKIIPISYYNYNMPANPQFILKFSQSQSQSQSYSMGGGGDYKEYYEKLLYSTILHRCIRLTFKGNKMIFNGEHESKYTDSIASNLEYAKYMSILPSHITLNIVDFAEDDKDIIPFFGDNIRGILQSINLLHKGFQEDYEIIHDNKGYEKQLSDIKGYSDDNTIKTILYTINNNNNNIANIYKNKGDKDKGDYYYWFKYNSPLPAITILDTDTYISGIHTFQPLHITPNRLLNIQQFYIGSQEPFSRIVNGALQNYIANGVVMENAAYKRVRYLLKFCSEARYNLTHNKKTIYVFHGTRKDFHSYHNKDLVLTSFLSCTFNINIALKYAYENLKNNGSVYILEIKDDIDYINFNDELYQIILQPGSRILVVNTLVVGGVKYNLCKVHNTPKEYMEILYNNIFEGGKRRQFNIRNFKIYEEKSKYPTAIAGAIDNNITYICLGAQINEDMTPNTYFNVKYTLHQHFICECYKFFNINVIDYAIYYDDDAGISGTGGGAFYTGYKNDANYEPINMRSREYGRFNYNFDNLFIDSLLHNDDVLYPQNYMKNTRRRFDYRLSSFRSVGLFDYEGYKKINFNIHEPPSASLKYIDILREYISGNEDRNNLFINDVTRDYMKLVISNNINYLRDFRDNFVDMLRDNYIDFIGVNMKIDNTTEEYSDLVEMFKELAHNLKKTADYYVINMENGNIYKEVEPFIYDRDMKVDADMAAVVGGKVSTISKRATVNVKKYANDANAAKSTKHTSVYSKTMKDMKDMKDMKIIATDEANANNNNKGYVMPYDDFVKVINKFRILK</sequence>
<accession>A0A6C0L9U4</accession>
<protein>
    <submittedName>
        <fullName evidence="1">Uncharacterized protein</fullName>
    </submittedName>
</protein>
<proteinExistence type="predicted"/>
<dbReference type="AlphaFoldDB" id="A0A6C0L9U4"/>
<reference evidence="1" key="1">
    <citation type="journal article" date="2020" name="Nature">
        <title>Giant virus diversity and host interactions through global metagenomics.</title>
        <authorList>
            <person name="Schulz F."/>
            <person name="Roux S."/>
            <person name="Paez-Espino D."/>
            <person name="Jungbluth S."/>
            <person name="Walsh D.A."/>
            <person name="Denef V.J."/>
            <person name="McMahon K.D."/>
            <person name="Konstantinidis K.T."/>
            <person name="Eloe-Fadrosh E.A."/>
            <person name="Kyrpides N.C."/>
            <person name="Woyke T."/>
        </authorList>
    </citation>
    <scope>NUCLEOTIDE SEQUENCE</scope>
    <source>
        <strain evidence="1">GVMAG-M-3300027763-16</strain>
    </source>
</reference>
<organism evidence="1">
    <name type="scientific">viral metagenome</name>
    <dbReference type="NCBI Taxonomy" id="1070528"/>
    <lineage>
        <taxon>unclassified sequences</taxon>
        <taxon>metagenomes</taxon>
        <taxon>organismal metagenomes</taxon>
    </lineage>
</organism>